<name>A0AC61R5S8_9FIRM</name>
<evidence type="ECO:0000313" key="1">
    <source>
        <dbReference type="EMBL" id="TGY65243.1"/>
    </source>
</evidence>
<comment type="caution">
    <text evidence="1">The sequence shown here is derived from an EMBL/GenBank/DDBJ whole genome shotgun (WGS) entry which is preliminary data.</text>
</comment>
<accession>A0AC61R5S8</accession>
<dbReference type="Proteomes" id="UP000308836">
    <property type="component" value="Unassembled WGS sequence"/>
</dbReference>
<protein>
    <submittedName>
        <fullName evidence="1">Sel1 repeat family protein</fullName>
    </submittedName>
</protein>
<sequence length="166" mass="18681">MDQEVLHDLKAEISRLLESDQTADALPLLKQAANWGDLESQKTLMAMFLEKERGVGYDPKSGYEYARLGAMNGDPKAMYVVAMMNRDGVGCPKNMEQAFYFMKKAAQAEYPLAYDGLAMLYLNGKGVAKDPLAALDWIRKAKESLDWTPALEKHARLVEKTVERMK</sequence>
<reference evidence="1" key="1">
    <citation type="submission" date="2019-04" db="EMBL/GenBank/DDBJ databases">
        <title>Microbes associate with the intestines of laboratory mice.</title>
        <authorList>
            <person name="Navarre W."/>
            <person name="Wong E."/>
            <person name="Huang K."/>
            <person name="Tropini C."/>
            <person name="Ng K."/>
            <person name="Yu B."/>
        </authorList>
    </citation>
    <scope>NUCLEOTIDE SEQUENCE</scope>
    <source>
        <strain evidence="1">NM09_H32</strain>
    </source>
</reference>
<evidence type="ECO:0000313" key="2">
    <source>
        <dbReference type="Proteomes" id="UP000308836"/>
    </source>
</evidence>
<organism evidence="1 2">
    <name type="scientific">Dubosiella muris</name>
    <dbReference type="NCBI Taxonomy" id="3038133"/>
    <lineage>
        <taxon>Bacteria</taxon>
        <taxon>Bacillati</taxon>
        <taxon>Bacillota</taxon>
        <taxon>Erysipelotrichia</taxon>
        <taxon>Erysipelotrichales</taxon>
        <taxon>Erysipelotrichaceae</taxon>
        <taxon>Dubosiella</taxon>
    </lineage>
</organism>
<dbReference type="EMBL" id="SRYG01000020">
    <property type="protein sequence ID" value="TGY65243.1"/>
    <property type="molecule type" value="Genomic_DNA"/>
</dbReference>
<gene>
    <name evidence="1" type="ORF">E5336_09430</name>
</gene>
<proteinExistence type="predicted"/>
<keyword evidence="2" id="KW-1185">Reference proteome</keyword>